<feature type="domain" description="Polymerase nucleotidyl transferase" evidence="1">
    <location>
        <begin position="301"/>
        <end position="345"/>
    </location>
</feature>
<evidence type="ECO:0000313" key="2">
    <source>
        <dbReference type="EMBL" id="KKR01839.1"/>
    </source>
</evidence>
<proteinExistence type="predicted"/>
<dbReference type="InterPro" id="IPR043519">
    <property type="entry name" value="NT_sf"/>
</dbReference>
<name>A0A837HSR3_9BACT</name>
<dbReference type="GO" id="GO:0016779">
    <property type="term" value="F:nucleotidyltransferase activity"/>
    <property type="evidence" value="ECO:0007669"/>
    <property type="project" value="InterPro"/>
</dbReference>
<reference evidence="2" key="1">
    <citation type="journal article" date="2015" name="Nature">
        <title>rRNA introns, odd ribosomes, and small enigmatic genomes across a large radiation of phyla.</title>
        <authorList>
            <person name="Brown C.T."/>
            <person name="Hug L.A."/>
            <person name="Thomas B.C."/>
            <person name="Sharon I."/>
            <person name="Castelle C.J."/>
            <person name="Singh A."/>
            <person name="Wilkins M.J."/>
            <person name="Williams K.H."/>
            <person name="Banfield J.F."/>
        </authorList>
    </citation>
    <scope>NUCLEOTIDE SEQUENCE [LARGE SCALE GENOMIC DNA]</scope>
</reference>
<evidence type="ECO:0000259" key="1">
    <source>
        <dbReference type="Pfam" id="PF01909"/>
    </source>
</evidence>
<organism evidence="2 3">
    <name type="scientific">Candidatus Nomurabacteria bacterium GW2011_GWD2_39_12</name>
    <dbReference type="NCBI Taxonomy" id="1618759"/>
    <lineage>
        <taxon>Bacteria</taxon>
        <taxon>Candidatus Nomuraibacteriota</taxon>
    </lineage>
</organism>
<dbReference type="AlphaFoldDB" id="A0A837HSR3"/>
<evidence type="ECO:0000313" key="3">
    <source>
        <dbReference type="Proteomes" id="UP000033998"/>
    </source>
</evidence>
<dbReference type="InterPro" id="IPR002934">
    <property type="entry name" value="Polymerase_NTP_transf_dom"/>
</dbReference>
<dbReference type="Gene3D" id="3.30.460.10">
    <property type="entry name" value="Beta Polymerase, domain 2"/>
    <property type="match status" value="1"/>
</dbReference>
<accession>A0A837HSR3</accession>
<dbReference type="Proteomes" id="UP000033998">
    <property type="component" value="Unassembled WGS sequence"/>
</dbReference>
<gene>
    <name evidence="2" type="ORF">UT27_C0005G0039</name>
</gene>
<comment type="caution">
    <text evidence="2">The sequence shown here is derived from an EMBL/GenBank/DDBJ whole genome shotgun (WGS) entry which is preliminary data.</text>
</comment>
<dbReference type="SUPFAM" id="SSF81301">
    <property type="entry name" value="Nucleotidyltransferase"/>
    <property type="match status" value="1"/>
</dbReference>
<protein>
    <recommendedName>
        <fullName evidence="1">Polymerase nucleotidyl transferase domain-containing protein</fullName>
    </recommendedName>
</protein>
<dbReference type="EMBL" id="LBWE01000005">
    <property type="protein sequence ID" value="KKR01839.1"/>
    <property type="molecule type" value="Genomic_DNA"/>
</dbReference>
<sequence>MDTPLKIEIKPYANNFEKLKSGALFRSIQKENGEPENIALGQISKELAFLQRQSQYVTEIDRVLKELRLTVSLIKGCRIVDVPEGVSRQELLAYYQGNFLTLVHQMKDKILQIVHLITEEAIPEKPSVEKDVSISDLLQKKQKALREIGIEEDIRQWEQENPTSGIAVALRKRTHHHHRVSGLRYDKDFLNLGFTDIATQPSFQENLSDYGKEHIEKMRLESTERLFSGALTKTEDTLKAIEGNIEHLSDALVSYFKLPISQEEAREIITKQTDMLASFKVVNRCSIDKIPEPHKSILNDLVAKMRENYKDQIVAVYLVGSLGRGEYEEGYSDMNLYVVLNAEDQVGQALREDFMFSMRVFTQKQFLSDESKKFRIIAKADGILLGGTDLVKDEKLPKAGLMLALTLNDDIMQTFDNAKRWMEENPKATDMQISRKSRRLAKRLIDFMYAVAMSNKPQYTASRKERVEVILQAFPDKNTDKKVIDTLMGVSRYGVGEFASFEAMIEGFRPQAEVNLKKMLDVKNHIEKDGKK</sequence>
<dbReference type="Pfam" id="PF01909">
    <property type="entry name" value="NTP_transf_2"/>
    <property type="match status" value="1"/>
</dbReference>